<accession>A0ACC2JNF7</accession>
<sequence>MSPLFNRVRPHQPVAGQLFPVFEAIATKKSLQRLHHDGCLPYVLPTESDVPSDDISVPEPPDGGAISEDIQAIIERPLDDDELEIISHIIAKDLIISPREIYDYEVSRESERVREYMSDLRSTAFSGRNGVRRQVIIARRNIRRRWQKLGVWNPEWGFNQRKARLNDDRFHKWTWRSHSDDVNRPYDEAAELAARGLRSRRNLRRGERAIIPHSYPAQDTGADKAEAFLISRPWFTFQLEVAEEEVRHQRLPIQHRYPHLPSTQVIEWWKQRGDWWDEVNRNMFWKWRDESPSPEPEDLTALYNIRESPLEAANAMEFTPSEIDELKMIDDLNSEQSEDSCTIEEGNTPPYSPKQIYEDSAQYGVHEESIQVREQLADQFFEAPNEEFLSGLFSCKDTTLLEQDLPYKPQGNLIYPLPQNQHCLGQQQCQDRAQSPGQQSRSRSTTEASSIEFHAKPVLPQAAPAKGLGTIIVSTATPITAPPRLRKTRSTKRKSDPSHTRLKQEAGVQPKRGRGRPRKDQRQNICSTIEVKALPNGPAFAEGGVQTAPRQRGRPRRSI</sequence>
<evidence type="ECO:0000313" key="1">
    <source>
        <dbReference type="EMBL" id="KAJ8129052.1"/>
    </source>
</evidence>
<evidence type="ECO:0000313" key="2">
    <source>
        <dbReference type="Proteomes" id="UP001153332"/>
    </source>
</evidence>
<keyword evidence="2" id="KW-1185">Reference proteome</keyword>
<dbReference type="Proteomes" id="UP001153332">
    <property type="component" value="Unassembled WGS sequence"/>
</dbReference>
<gene>
    <name evidence="1" type="ORF">O1611_g4580</name>
</gene>
<proteinExistence type="predicted"/>
<comment type="caution">
    <text evidence="1">The sequence shown here is derived from an EMBL/GenBank/DDBJ whole genome shotgun (WGS) entry which is preliminary data.</text>
</comment>
<reference evidence="1" key="1">
    <citation type="submission" date="2022-12" db="EMBL/GenBank/DDBJ databases">
        <title>Genome Sequence of Lasiodiplodia mahajangana.</title>
        <authorList>
            <person name="Buettner E."/>
        </authorList>
    </citation>
    <scope>NUCLEOTIDE SEQUENCE</scope>
    <source>
        <strain evidence="1">VT137</strain>
    </source>
</reference>
<dbReference type="EMBL" id="JAPUUL010000880">
    <property type="protein sequence ID" value="KAJ8129052.1"/>
    <property type="molecule type" value="Genomic_DNA"/>
</dbReference>
<name>A0ACC2JNF7_9PEZI</name>
<protein>
    <submittedName>
        <fullName evidence="1">Uncharacterized protein</fullName>
    </submittedName>
</protein>
<organism evidence="1 2">
    <name type="scientific">Lasiodiplodia mahajangana</name>
    <dbReference type="NCBI Taxonomy" id="1108764"/>
    <lineage>
        <taxon>Eukaryota</taxon>
        <taxon>Fungi</taxon>
        <taxon>Dikarya</taxon>
        <taxon>Ascomycota</taxon>
        <taxon>Pezizomycotina</taxon>
        <taxon>Dothideomycetes</taxon>
        <taxon>Dothideomycetes incertae sedis</taxon>
        <taxon>Botryosphaeriales</taxon>
        <taxon>Botryosphaeriaceae</taxon>
        <taxon>Lasiodiplodia</taxon>
    </lineage>
</organism>